<dbReference type="GO" id="GO:0030145">
    <property type="term" value="F:manganese ion binding"/>
    <property type="evidence" value="ECO:0007669"/>
    <property type="project" value="InterPro"/>
</dbReference>
<keyword evidence="7" id="KW-0031">Aminopeptidase</keyword>
<dbReference type="STRING" id="1314781.A0A165B1B0"/>
<dbReference type="PANTHER" id="PTHR43226:SF4">
    <property type="entry name" value="XAA-PRO AMINOPEPTIDASE 3"/>
    <property type="match status" value="1"/>
</dbReference>
<organism evidence="7 8">
    <name type="scientific">Exidia glandulosa HHB12029</name>
    <dbReference type="NCBI Taxonomy" id="1314781"/>
    <lineage>
        <taxon>Eukaryota</taxon>
        <taxon>Fungi</taxon>
        <taxon>Dikarya</taxon>
        <taxon>Basidiomycota</taxon>
        <taxon>Agaricomycotina</taxon>
        <taxon>Agaricomycetes</taxon>
        <taxon>Auriculariales</taxon>
        <taxon>Exidiaceae</taxon>
        <taxon>Exidia</taxon>
    </lineage>
</organism>
<dbReference type="InterPro" id="IPR029149">
    <property type="entry name" value="Creatin/AminoP/Spt16_N"/>
</dbReference>
<dbReference type="Pfam" id="PF05195">
    <property type="entry name" value="AMP_N"/>
    <property type="match status" value="1"/>
</dbReference>
<evidence type="ECO:0000313" key="7">
    <source>
        <dbReference type="EMBL" id="KZV79651.1"/>
    </source>
</evidence>
<dbReference type="Gene3D" id="3.90.230.10">
    <property type="entry name" value="Creatinase/methionine aminopeptidase superfamily"/>
    <property type="match status" value="1"/>
</dbReference>
<dbReference type="SUPFAM" id="SSF55920">
    <property type="entry name" value="Creatinase/aminopeptidase"/>
    <property type="match status" value="1"/>
</dbReference>
<reference evidence="7 8" key="1">
    <citation type="journal article" date="2016" name="Mol. Biol. Evol.">
        <title>Comparative Genomics of Early-Diverging Mushroom-Forming Fungi Provides Insights into the Origins of Lignocellulose Decay Capabilities.</title>
        <authorList>
            <person name="Nagy L.G."/>
            <person name="Riley R."/>
            <person name="Tritt A."/>
            <person name="Adam C."/>
            <person name="Daum C."/>
            <person name="Floudas D."/>
            <person name="Sun H."/>
            <person name="Yadav J.S."/>
            <person name="Pangilinan J."/>
            <person name="Larsson K.H."/>
            <person name="Matsuura K."/>
            <person name="Barry K."/>
            <person name="Labutti K."/>
            <person name="Kuo R."/>
            <person name="Ohm R.A."/>
            <person name="Bhattacharya S.S."/>
            <person name="Shirouzu T."/>
            <person name="Yoshinaga Y."/>
            <person name="Martin F.M."/>
            <person name="Grigoriev I.V."/>
            <person name="Hibbett D.S."/>
        </authorList>
    </citation>
    <scope>NUCLEOTIDE SEQUENCE [LARGE SCALE GENOMIC DNA]</scope>
    <source>
        <strain evidence="7 8">HHB12029</strain>
    </source>
</reference>
<evidence type="ECO:0000256" key="4">
    <source>
        <dbReference type="ARBA" id="ARBA00022801"/>
    </source>
</evidence>
<dbReference type="CDD" id="cd01087">
    <property type="entry name" value="Prolidase"/>
    <property type="match status" value="1"/>
</dbReference>
<dbReference type="PANTHER" id="PTHR43226">
    <property type="entry name" value="XAA-PRO AMINOPEPTIDASE 3"/>
    <property type="match status" value="1"/>
</dbReference>
<accession>A0A165B1B0</accession>
<keyword evidence="8" id="KW-1185">Reference proteome</keyword>
<dbReference type="InterPro" id="IPR052433">
    <property type="entry name" value="X-Pro_dipept-like"/>
</dbReference>
<dbReference type="FunCoup" id="A0A165B1B0">
    <property type="interactions" value="369"/>
</dbReference>
<keyword evidence="5" id="KW-0464">Manganese</keyword>
<dbReference type="GO" id="GO:0005739">
    <property type="term" value="C:mitochondrion"/>
    <property type="evidence" value="ECO:0007669"/>
    <property type="project" value="TreeGrafter"/>
</dbReference>
<dbReference type="EMBL" id="KV426582">
    <property type="protein sequence ID" value="KZV79651.1"/>
    <property type="molecule type" value="Genomic_DNA"/>
</dbReference>
<keyword evidence="4" id="KW-0378">Hydrolase</keyword>
<sequence>MLSSLTRRAARSYATLKPAPFGQPRLESHPHLLKEGEMTGGIQSAEYAARRARLVDALPDDSIVVAAAAPIKYMTENIFYRYRQNSNFWYLTGWAEHDAAIIIQKSASSSRGYKLSAFVAPKDENEELWDGARTGLDAAADFLGADEVYDYKRFVPELQRVLNTSAAVTYVESEGNRTTNAGVPHYVQRARDPDPWLLEFFTSPRTPRRRDLKRELAKLRVVKSPAEQEVMRAAADITARAHTKTMCYVQPGLGEAQLEAHFAYLCARDGAQRPAYVPVVASGSANALAIHYVANNALLESGEMVLMDAGCEYNGYASDLTRTFPVNGTFTSPQADLYAAVLSVQKACIPLCTADAGYNAHDLYFHACRLLHAELTRLGFDLKEREVERVLCPHGVSHSVGIDLHEPHFDSSEKLKEGMVITVEPGVYVPPLPQYPKHFHGLGIRIEDEVLVRKDHSVVLTLSAPKEIVDVEGACQDVLGLGAM</sequence>
<proteinExistence type="inferred from homology"/>
<dbReference type="AlphaFoldDB" id="A0A165B1B0"/>
<dbReference type="SMART" id="SM01011">
    <property type="entry name" value="AMP_N"/>
    <property type="match status" value="1"/>
</dbReference>
<dbReference type="OrthoDB" id="4215474at2759"/>
<feature type="domain" description="Aminopeptidase P N-terminal" evidence="6">
    <location>
        <begin position="42"/>
        <end position="174"/>
    </location>
</feature>
<evidence type="ECO:0000256" key="5">
    <source>
        <dbReference type="ARBA" id="ARBA00023211"/>
    </source>
</evidence>
<dbReference type="InterPro" id="IPR036005">
    <property type="entry name" value="Creatinase/aminopeptidase-like"/>
</dbReference>
<evidence type="ECO:0000256" key="2">
    <source>
        <dbReference type="ARBA" id="ARBA00008766"/>
    </source>
</evidence>
<dbReference type="PRINTS" id="PR00599">
    <property type="entry name" value="MAPEPTIDASE"/>
</dbReference>
<dbReference type="GO" id="GO:0070006">
    <property type="term" value="F:metalloaminopeptidase activity"/>
    <property type="evidence" value="ECO:0007669"/>
    <property type="project" value="InterPro"/>
</dbReference>
<dbReference type="Gene3D" id="3.40.350.10">
    <property type="entry name" value="Creatinase/prolidase N-terminal domain"/>
    <property type="match status" value="1"/>
</dbReference>
<gene>
    <name evidence="7" type="ORF">EXIGLDRAFT_460837</name>
</gene>
<dbReference type="InterPro" id="IPR001714">
    <property type="entry name" value="Pept_M24_MAP"/>
</dbReference>
<comment type="cofactor">
    <cofactor evidence="1">
        <name>Mn(2+)</name>
        <dbReference type="ChEBI" id="CHEBI:29035"/>
    </cofactor>
</comment>
<keyword evidence="7" id="KW-0645">Protease</keyword>
<protein>
    <submittedName>
        <fullName evidence="7">Creatinase/aminopeptidase</fullName>
    </submittedName>
</protein>
<dbReference type="SUPFAM" id="SSF53092">
    <property type="entry name" value="Creatinase/prolidase N-terminal domain"/>
    <property type="match status" value="1"/>
</dbReference>
<dbReference type="Pfam" id="PF00557">
    <property type="entry name" value="Peptidase_M24"/>
    <property type="match status" value="1"/>
</dbReference>
<keyword evidence="3" id="KW-0479">Metal-binding</keyword>
<dbReference type="PROSITE" id="PS00491">
    <property type="entry name" value="PROLINE_PEPTIDASE"/>
    <property type="match status" value="1"/>
</dbReference>
<dbReference type="InterPro" id="IPR001131">
    <property type="entry name" value="Peptidase_M24B_aminopep-P_CS"/>
</dbReference>
<dbReference type="InterPro" id="IPR007865">
    <property type="entry name" value="Aminopep_P_N"/>
</dbReference>
<evidence type="ECO:0000313" key="8">
    <source>
        <dbReference type="Proteomes" id="UP000077266"/>
    </source>
</evidence>
<dbReference type="GO" id="GO:0006508">
    <property type="term" value="P:proteolysis"/>
    <property type="evidence" value="ECO:0007669"/>
    <property type="project" value="TreeGrafter"/>
</dbReference>
<evidence type="ECO:0000256" key="1">
    <source>
        <dbReference type="ARBA" id="ARBA00001936"/>
    </source>
</evidence>
<evidence type="ECO:0000256" key="3">
    <source>
        <dbReference type="ARBA" id="ARBA00022723"/>
    </source>
</evidence>
<name>A0A165B1B0_EXIGL</name>
<comment type="similarity">
    <text evidence="2">Belongs to the peptidase M24B family.</text>
</comment>
<dbReference type="InterPro" id="IPR000994">
    <property type="entry name" value="Pept_M24"/>
</dbReference>
<evidence type="ECO:0000259" key="6">
    <source>
        <dbReference type="SMART" id="SM01011"/>
    </source>
</evidence>
<dbReference type="Proteomes" id="UP000077266">
    <property type="component" value="Unassembled WGS sequence"/>
</dbReference>
<dbReference type="InParanoid" id="A0A165B1B0"/>